<keyword evidence="3" id="KW-1185">Reference proteome</keyword>
<feature type="transmembrane region" description="Helical" evidence="1">
    <location>
        <begin position="39"/>
        <end position="61"/>
    </location>
</feature>
<evidence type="ECO:0000256" key="1">
    <source>
        <dbReference type="SAM" id="Phobius"/>
    </source>
</evidence>
<dbReference type="RefSeq" id="WP_353334374.1">
    <property type="nucleotide sequence ID" value="NZ_AP028055.1"/>
</dbReference>
<evidence type="ECO:0000313" key="3">
    <source>
        <dbReference type="Proteomes" id="UP001496674"/>
    </source>
</evidence>
<proteinExistence type="predicted"/>
<dbReference type="Pfam" id="PF19628">
    <property type="entry name" value="DUF6132"/>
    <property type="match status" value="1"/>
</dbReference>
<evidence type="ECO:0008006" key="4">
    <source>
        <dbReference type="Google" id="ProtNLM"/>
    </source>
</evidence>
<accession>A0ABM8IGR5</accession>
<dbReference type="InterPro" id="IPR045764">
    <property type="entry name" value="DUF6132"/>
</dbReference>
<keyword evidence="1" id="KW-0472">Membrane</keyword>
<dbReference type="EMBL" id="AP028055">
    <property type="protein sequence ID" value="BEG99176.1"/>
    <property type="molecule type" value="Genomic_DNA"/>
</dbReference>
<evidence type="ECO:0000313" key="2">
    <source>
        <dbReference type="EMBL" id="BEG99176.1"/>
    </source>
</evidence>
<keyword evidence="1" id="KW-1133">Transmembrane helix</keyword>
<dbReference type="Proteomes" id="UP001496674">
    <property type="component" value="Chromosome"/>
</dbReference>
<keyword evidence="1" id="KW-0812">Transmembrane</keyword>
<name>A0ABM8IGR5_9BACE</name>
<gene>
    <name evidence="2" type="ORF">BSYN_14410</name>
</gene>
<organism evidence="2 3">
    <name type="scientific">Bacteroides sedimenti</name>
    <dbReference type="NCBI Taxonomy" id="2136147"/>
    <lineage>
        <taxon>Bacteria</taxon>
        <taxon>Pseudomonadati</taxon>
        <taxon>Bacteroidota</taxon>
        <taxon>Bacteroidia</taxon>
        <taxon>Bacteroidales</taxon>
        <taxon>Bacteroidaceae</taxon>
        <taxon>Bacteroides</taxon>
    </lineage>
</organism>
<feature type="transmembrane region" description="Helical" evidence="1">
    <location>
        <begin position="9"/>
        <end position="27"/>
    </location>
</feature>
<protein>
    <recommendedName>
        <fullName evidence="4">YtxH domain-containing protein</fullName>
    </recommendedName>
</protein>
<reference evidence="2 3" key="1">
    <citation type="submission" date="2023-04" db="EMBL/GenBank/DDBJ databases">
        <title>Draft genome sequence of acteroides sedimenti strain YN3PY1.</title>
        <authorList>
            <person name="Yoshida N."/>
        </authorList>
    </citation>
    <scope>NUCLEOTIDE SEQUENCE [LARGE SCALE GENOMIC DNA]</scope>
    <source>
        <strain evidence="2 3">YN3PY1</strain>
    </source>
</reference>
<sequence>MMKELFKKNWLIILGIALGAIGGYLYWSYVGCASGSCPITSSPIISSLWGAMMGGLLLSMFKTDKKSNE</sequence>